<dbReference type="RefSeq" id="WP_189760860.1">
    <property type="nucleotide sequence ID" value="NZ_CAWPOC010000020.1"/>
</dbReference>
<gene>
    <name evidence="1" type="ORF">QL112_018665</name>
</gene>
<evidence type="ECO:0000313" key="1">
    <source>
        <dbReference type="EMBL" id="WNH04253.1"/>
    </source>
</evidence>
<proteinExistence type="predicted"/>
<dbReference type="EMBL" id="CP133647">
    <property type="protein sequence ID" value="WNH04253.1"/>
    <property type="molecule type" value="Genomic_DNA"/>
</dbReference>
<reference evidence="1 2" key="1">
    <citation type="journal article" date="2023" name="Access Microbiol">
        <title>The genome of a steinernematid-associated Pseudomonas piscis bacterium encodes the biosynthesis of insect toxins.</title>
        <authorList>
            <person name="Awori R.M."/>
            <person name="Hendre P."/>
            <person name="Amugune N.O."/>
        </authorList>
    </citation>
    <scope>NUCLEOTIDE SEQUENCE [LARGE SCALE GENOMIC DNA]</scope>
    <source>
        <strain evidence="1 2">97</strain>
    </source>
</reference>
<protein>
    <submittedName>
        <fullName evidence="1">Uncharacterized protein</fullName>
    </submittedName>
</protein>
<organism evidence="1 2">
    <name type="scientific">Xenorhabdus griffiniae</name>
    <dbReference type="NCBI Taxonomy" id="351672"/>
    <lineage>
        <taxon>Bacteria</taxon>
        <taxon>Pseudomonadati</taxon>
        <taxon>Pseudomonadota</taxon>
        <taxon>Gammaproteobacteria</taxon>
        <taxon>Enterobacterales</taxon>
        <taxon>Morganellaceae</taxon>
        <taxon>Xenorhabdus</taxon>
    </lineage>
</organism>
<accession>A0ABY9XNP2</accession>
<dbReference type="GeneID" id="88857623"/>
<sequence>MRIYAQITDKVLIFFRHFDLIRSRSPNGACRHSKNTPSPDVFPLKHAHSMTSRHKIIWFAQSMPPFVQDDFMPLLTGQMSISFE</sequence>
<dbReference type="Proteomes" id="UP001300348">
    <property type="component" value="Chromosome"/>
</dbReference>
<evidence type="ECO:0000313" key="2">
    <source>
        <dbReference type="Proteomes" id="UP001300348"/>
    </source>
</evidence>
<keyword evidence="2" id="KW-1185">Reference proteome</keyword>
<name>A0ABY9XNP2_9GAMM</name>